<evidence type="ECO:0000259" key="1">
    <source>
        <dbReference type="SMART" id="SM00471"/>
    </source>
</evidence>
<comment type="caution">
    <text evidence="2">The sequence shown here is derived from an EMBL/GenBank/DDBJ whole genome shotgun (WGS) entry which is preliminary data.</text>
</comment>
<dbReference type="SMART" id="SM00471">
    <property type="entry name" value="HDc"/>
    <property type="match status" value="1"/>
</dbReference>
<dbReference type="PANTHER" id="PTHR33594:SF1">
    <property type="entry name" value="HD_PDEASE DOMAIN-CONTAINING PROTEIN"/>
    <property type="match status" value="1"/>
</dbReference>
<sequence length="228" mass="25607">MAASVPVPAVPIPEEYKDLFSSVNTFVHGYMSSPDHDNSHDYDHILRVLSNAHDILRQEPQSESGAPYNAFIIYLAALLHDVGDHKYAKPGEEVENQVSQILLERGANEELAYKVQVIVKQVGYTNEVKNPRSVLNILQRYPELAVVQDADRLDAIGAVGIARCFAFGGAKGNGRPLAGAIDHFEEKLYKLEDMMKTKYGKRLANFRTKLMMDFEGKFRHEAELVFDL</sequence>
<accession>A0ABR3RDM4</accession>
<reference evidence="2 3" key="1">
    <citation type="submission" date="2024-02" db="EMBL/GenBank/DDBJ databases">
        <title>De novo assembly and annotation of 12 fungi associated with fruit tree decline syndrome in Ontario, Canada.</title>
        <authorList>
            <person name="Sulman M."/>
            <person name="Ellouze W."/>
            <person name="Ilyukhin E."/>
        </authorList>
    </citation>
    <scope>NUCLEOTIDE SEQUENCE [LARGE SCALE GENOMIC DNA]</scope>
    <source>
        <strain evidence="2 3">M42-189</strain>
    </source>
</reference>
<dbReference type="CDD" id="cd00077">
    <property type="entry name" value="HDc"/>
    <property type="match status" value="1"/>
</dbReference>
<proteinExistence type="predicted"/>
<dbReference type="Gene3D" id="1.10.3210.50">
    <property type="match status" value="1"/>
</dbReference>
<gene>
    <name evidence="2" type="ORF">SLS60_005942</name>
</gene>
<dbReference type="PANTHER" id="PTHR33594">
    <property type="entry name" value="SUPERFAMILY HYDROLASE, PUTATIVE (AFU_ORTHOLOGUE AFUA_1G03035)-RELATED"/>
    <property type="match status" value="1"/>
</dbReference>
<protein>
    <recommendedName>
        <fullName evidence="1">HD/PDEase domain-containing protein</fullName>
    </recommendedName>
</protein>
<keyword evidence="3" id="KW-1185">Reference proteome</keyword>
<organism evidence="2 3">
    <name type="scientific">Paraconiothyrium brasiliense</name>
    <dbReference type="NCBI Taxonomy" id="300254"/>
    <lineage>
        <taxon>Eukaryota</taxon>
        <taxon>Fungi</taxon>
        <taxon>Dikarya</taxon>
        <taxon>Ascomycota</taxon>
        <taxon>Pezizomycotina</taxon>
        <taxon>Dothideomycetes</taxon>
        <taxon>Pleosporomycetidae</taxon>
        <taxon>Pleosporales</taxon>
        <taxon>Massarineae</taxon>
        <taxon>Didymosphaeriaceae</taxon>
        <taxon>Paraconiothyrium</taxon>
    </lineage>
</organism>
<dbReference type="InterPro" id="IPR006674">
    <property type="entry name" value="HD_domain"/>
</dbReference>
<dbReference type="SUPFAM" id="SSF109604">
    <property type="entry name" value="HD-domain/PDEase-like"/>
    <property type="match status" value="1"/>
</dbReference>
<name>A0ABR3RDM4_9PLEO</name>
<dbReference type="EMBL" id="JAKJXO020000007">
    <property type="protein sequence ID" value="KAL1602526.1"/>
    <property type="molecule type" value="Genomic_DNA"/>
</dbReference>
<evidence type="ECO:0000313" key="3">
    <source>
        <dbReference type="Proteomes" id="UP001521785"/>
    </source>
</evidence>
<dbReference type="InterPro" id="IPR003607">
    <property type="entry name" value="HD/PDEase_dom"/>
</dbReference>
<evidence type="ECO:0000313" key="2">
    <source>
        <dbReference type="EMBL" id="KAL1602526.1"/>
    </source>
</evidence>
<feature type="domain" description="HD/PDEase" evidence="1">
    <location>
        <begin position="37"/>
        <end position="165"/>
    </location>
</feature>
<dbReference type="Proteomes" id="UP001521785">
    <property type="component" value="Unassembled WGS sequence"/>
</dbReference>
<dbReference type="Pfam" id="PF01966">
    <property type="entry name" value="HD"/>
    <property type="match status" value="1"/>
</dbReference>